<dbReference type="STRING" id="1544416.Cocul_00465"/>
<evidence type="ECO:0000313" key="3">
    <source>
        <dbReference type="Proteomes" id="UP000050517"/>
    </source>
</evidence>
<dbReference type="Gene3D" id="3.30.230.10">
    <property type="match status" value="1"/>
</dbReference>
<accession>A0A0Q0Z6X7</accession>
<dbReference type="GO" id="GO:0005524">
    <property type="term" value="F:ATP binding"/>
    <property type="evidence" value="ECO:0007669"/>
    <property type="project" value="InterPro"/>
</dbReference>
<protein>
    <submittedName>
        <fullName evidence="2">Competence protein ComM</fullName>
    </submittedName>
</protein>
<dbReference type="SUPFAM" id="SSF54211">
    <property type="entry name" value="Ribosomal protein S5 domain 2-like"/>
    <property type="match status" value="1"/>
</dbReference>
<dbReference type="SUPFAM" id="SSF52540">
    <property type="entry name" value="P-loop containing nucleoside triphosphate hydrolases"/>
    <property type="match status" value="1"/>
</dbReference>
<reference evidence="2 3" key="1">
    <citation type="submission" date="2015-10" db="EMBL/GenBank/DDBJ databases">
        <title>Corynebacteirum lowii and Corynebacterium oculi species nova, derived from human clinical disease and and emended description of Corynebacterium mastiditis.</title>
        <authorList>
            <person name="Bernard K."/>
            <person name="Pacheco A.L."/>
            <person name="Mcdougall C."/>
            <person name="Burtx T."/>
            <person name="Weibe D."/>
            <person name="Tyler S."/>
            <person name="Olson A.B."/>
            <person name="Cnockaert M."/>
            <person name="Eguchi H."/>
            <person name="Kuwahara T."/>
            <person name="Nakayama-Imaohji H."/>
            <person name="Boudewijins M."/>
            <person name="Van Hoecke F."/>
            <person name="Bernier A.-M."/>
            <person name="Vandamme P."/>
        </authorList>
    </citation>
    <scope>NUCLEOTIDE SEQUENCE [LARGE SCALE GENOMIC DNA]</scope>
    <source>
        <strain evidence="2 3">NML 130210</strain>
    </source>
</reference>
<dbReference type="Proteomes" id="UP000050517">
    <property type="component" value="Unassembled WGS sequence"/>
</dbReference>
<dbReference type="Pfam" id="PF13541">
    <property type="entry name" value="ChlI"/>
    <property type="match status" value="1"/>
</dbReference>
<dbReference type="InterPro" id="IPR000523">
    <property type="entry name" value="Mg_chelatse_chII-like_cat_dom"/>
</dbReference>
<dbReference type="AlphaFoldDB" id="A0A0Q0Z6X7"/>
<keyword evidence="3" id="KW-1185">Reference proteome</keyword>
<dbReference type="SMART" id="SM00382">
    <property type="entry name" value="AAA"/>
    <property type="match status" value="1"/>
</dbReference>
<dbReference type="Pfam" id="PF01078">
    <property type="entry name" value="Mg_chelatase"/>
    <property type="match status" value="1"/>
</dbReference>
<dbReference type="InterPro" id="IPR025158">
    <property type="entry name" value="Mg_chelat-rel_C"/>
</dbReference>
<dbReference type="InterPro" id="IPR003593">
    <property type="entry name" value="AAA+_ATPase"/>
</dbReference>
<dbReference type="PATRIC" id="fig|1544416.3.peg.468"/>
<dbReference type="InterPro" id="IPR027417">
    <property type="entry name" value="P-loop_NTPase"/>
</dbReference>
<organism evidence="2 3">
    <name type="scientific">Corynebacterium oculi</name>
    <dbReference type="NCBI Taxonomy" id="1544416"/>
    <lineage>
        <taxon>Bacteria</taxon>
        <taxon>Bacillati</taxon>
        <taxon>Actinomycetota</taxon>
        <taxon>Actinomycetes</taxon>
        <taxon>Mycobacteriales</taxon>
        <taxon>Corynebacteriaceae</taxon>
        <taxon>Corynebacterium</taxon>
    </lineage>
</organism>
<name>A0A0Q0Z6X7_9CORY</name>
<dbReference type="PANTHER" id="PTHR32039">
    <property type="entry name" value="MAGNESIUM-CHELATASE SUBUNIT CHLI"/>
    <property type="match status" value="1"/>
</dbReference>
<dbReference type="PANTHER" id="PTHR32039:SF7">
    <property type="entry name" value="COMPETENCE PROTEIN COMM"/>
    <property type="match status" value="1"/>
</dbReference>
<evidence type="ECO:0000313" key="2">
    <source>
        <dbReference type="EMBL" id="KQB85326.1"/>
    </source>
</evidence>
<dbReference type="InterPro" id="IPR045006">
    <property type="entry name" value="CHLI-like"/>
</dbReference>
<dbReference type="InterPro" id="IPR020568">
    <property type="entry name" value="Ribosomal_Su5_D2-typ_SF"/>
</dbReference>
<proteinExistence type="predicted"/>
<dbReference type="Pfam" id="PF13335">
    <property type="entry name" value="Mg_chelatase_C"/>
    <property type="match status" value="1"/>
</dbReference>
<evidence type="ECO:0000259" key="1">
    <source>
        <dbReference type="SMART" id="SM00382"/>
    </source>
</evidence>
<gene>
    <name evidence="2" type="primary">comM</name>
    <name evidence="2" type="ORF">Cocul_00465</name>
</gene>
<comment type="caution">
    <text evidence="2">The sequence shown here is derived from an EMBL/GenBank/DDBJ whole genome shotgun (WGS) entry which is preliminary data.</text>
</comment>
<dbReference type="EMBL" id="LKST01000001">
    <property type="protein sequence ID" value="KQB85326.1"/>
    <property type="molecule type" value="Genomic_DNA"/>
</dbReference>
<dbReference type="Gene3D" id="3.40.50.300">
    <property type="entry name" value="P-loop containing nucleotide triphosphate hydrolases"/>
    <property type="match status" value="1"/>
</dbReference>
<dbReference type="InterPro" id="IPR014721">
    <property type="entry name" value="Ribsml_uS5_D2-typ_fold_subgr"/>
</dbReference>
<sequence>MSTGAEAEQMRHRLRSTVLLGEVALDGTLRPVSGVLPALLSAHRQGLTRAVVPPGNEAEAALASPLEVLVAPTLRAAMEWARGERTLAQARGGDALSPPAESGDFSEIAGQDHAVRAAEIAAAGGHHFMLIGPPGSGKSMIAQRLPTILPSLTQEQMLEATAVHSVVAPSFSGPIHRAPFVAPHHSVSRAGLLGGGSGVPRPGAVSLAHHGVLFLDEASEIPASVLDGLRTPLDNSQVRLVRAHREYLFPARFQLVLAANPCRCAANDPQECRCLPRQRATYLDNLSGPLRDRLDIVVHTTAVGAHLRTDSARSSAELAANVTQARQRSRRRWGDAGRSERCNSAVPPHVLRRNFPATEEAMLLLEAYLAQGVLSQRAVDHALSVAWTLTDLSGGDQPGLAEITEAIHLHGSVRE</sequence>
<feature type="domain" description="AAA+ ATPase" evidence="1">
    <location>
        <begin position="124"/>
        <end position="304"/>
    </location>
</feature>